<keyword evidence="15" id="KW-0170">Cobalt</keyword>
<comment type="catalytic activity">
    <reaction evidence="20">
        <text>apo-[alkylcobalamin reductase] + methylcob(III)alamin + glutathione = S-methyl glutathione + cob(I)alamin-[alkylcobalamin reductase] + H(+)</text>
        <dbReference type="Rhea" id="RHEA:63132"/>
        <dbReference type="Rhea" id="RHEA-COMP:14730"/>
        <dbReference type="Rhea" id="RHEA-COMP:14731"/>
        <dbReference type="ChEBI" id="CHEBI:15378"/>
        <dbReference type="ChEBI" id="CHEBI:28115"/>
        <dbReference type="ChEBI" id="CHEBI:57925"/>
        <dbReference type="ChEBI" id="CHEBI:60488"/>
        <dbReference type="ChEBI" id="CHEBI:83228"/>
        <dbReference type="ChEBI" id="CHEBI:141467"/>
        <dbReference type="EC" id="2.5.1.151"/>
    </reaction>
    <physiologicalReaction direction="left-to-right" evidence="20">
        <dbReference type="Rhea" id="RHEA:63133"/>
    </physiologicalReaction>
</comment>
<comment type="catalytic activity">
    <reaction evidence="23">
        <text>apo-[alkylcobalamin reductase] + an R-cob(III)alamin + glutathione = cob(I)alamin-[alkylcobalamin reductase] + an S-substituted glutathione + H(+)</text>
        <dbReference type="Rhea" id="RHEA:40719"/>
        <dbReference type="Rhea" id="RHEA-COMP:14730"/>
        <dbReference type="Rhea" id="RHEA-COMP:14731"/>
        <dbReference type="ChEBI" id="CHEBI:15378"/>
        <dbReference type="ChEBI" id="CHEBI:57925"/>
        <dbReference type="ChEBI" id="CHEBI:60488"/>
        <dbReference type="ChEBI" id="CHEBI:83228"/>
        <dbReference type="ChEBI" id="CHEBI:90779"/>
        <dbReference type="ChEBI" id="CHEBI:140785"/>
        <dbReference type="EC" id="2.5.1.151"/>
    </reaction>
    <physiologicalReaction direction="left-to-right" evidence="23">
        <dbReference type="Rhea" id="RHEA:40720"/>
    </physiologicalReaction>
</comment>
<evidence type="ECO:0000256" key="5">
    <source>
        <dbReference type="ARBA" id="ARBA00012308"/>
    </source>
</evidence>
<dbReference type="CDD" id="cd12959">
    <property type="entry name" value="MMACHC-like"/>
    <property type="match status" value="1"/>
</dbReference>
<comment type="cofactor">
    <cofactor evidence="1">
        <name>FMN</name>
        <dbReference type="ChEBI" id="CHEBI:58210"/>
    </cofactor>
</comment>
<dbReference type="GO" id="GO:0033787">
    <property type="term" value="F:cyanocobalamin reductase (cyanide-eliminating) (NADP+) activity"/>
    <property type="evidence" value="ECO:0007669"/>
    <property type="project" value="UniProtKB-EC"/>
</dbReference>
<comment type="caution">
    <text evidence="24">The sequence shown here is derived from an EMBL/GenBank/DDBJ whole genome shotgun (WGS) entry which is preliminary data.</text>
</comment>
<evidence type="ECO:0000256" key="17">
    <source>
        <dbReference type="ARBA" id="ARBA00031313"/>
    </source>
</evidence>
<evidence type="ECO:0000256" key="19">
    <source>
        <dbReference type="ARBA" id="ARBA00032650"/>
    </source>
</evidence>
<dbReference type="Proteomes" id="UP001557470">
    <property type="component" value="Unassembled WGS sequence"/>
</dbReference>
<evidence type="ECO:0000256" key="8">
    <source>
        <dbReference type="ARBA" id="ARBA00022490"/>
    </source>
</evidence>
<keyword evidence="8" id="KW-0963">Cytoplasm</keyword>
<keyword evidence="9" id="KW-0846">Cobalamin</keyword>
<evidence type="ECO:0000313" key="24">
    <source>
        <dbReference type="EMBL" id="KAL1022527.1"/>
    </source>
</evidence>
<gene>
    <name evidence="24" type="ORF">UPYG_G00028870</name>
</gene>
<evidence type="ECO:0000256" key="10">
    <source>
        <dbReference type="ARBA" id="ARBA00022630"/>
    </source>
</evidence>
<proteinExistence type="inferred from homology"/>
<dbReference type="EC" id="2.5.1.151" evidence="5"/>
<sequence>MALPKANVEDVRGALSNSLSKLGFEVYPLKIGWYNAVVSTPHHLSYPDDTLAAVVLSTPDMFEKAFLPFLENRGWKEVMTDPIDQCVKHYINKSVSECFPGFNVDVSFDYEILPSRKPKFLAQSAAHVAGAAYYYQCLDVPDQPWGKKKMFGVCIHPRLGGWFAIRALLVFVGIEVGSELMQTAPQDCVPDRQDRIQLLEDFNLRWQEWSYRDIVPTAQTYSDRQRDYFFTRPDQRQDLLRKWGFLVGGKENTQDN</sequence>
<evidence type="ECO:0000256" key="1">
    <source>
        <dbReference type="ARBA" id="ARBA00001917"/>
    </source>
</evidence>
<evidence type="ECO:0000256" key="18">
    <source>
        <dbReference type="ARBA" id="ARBA00031815"/>
    </source>
</evidence>
<keyword evidence="10" id="KW-0285">Flavoprotein</keyword>
<evidence type="ECO:0000256" key="13">
    <source>
        <dbReference type="ARBA" id="ARBA00022857"/>
    </source>
</evidence>
<comment type="subcellular location">
    <subcellularLocation>
        <location evidence="3">Cytoplasm</location>
    </subcellularLocation>
</comment>
<evidence type="ECO:0000256" key="6">
    <source>
        <dbReference type="ARBA" id="ARBA00012666"/>
    </source>
</evidence>
<reference evidence="24 25" key="1">
    <citation type="submission" date="2024-06" db="EMBL/GenBank/DDBJ databases">
        <authorList>
            <person name="Pan Q."/>
            <person name="Wen M."/>
            <person name="Jouanno E."/>
            <person name="Zahm M."/>
            <person name="Klopp C."/>
            <person name="Cabau C."/>
            <person name="Louis A."/>
            <person name="Berthelot C."/>
            <person name="Parey E."/>
            <person name="Roest Crollius H."/>
            <person name="Montfort J."/>
            <person name="Robinson-Rechavi M."/>
            <person name="Bouchez O."/>
            <person name="Lampietro C."/>
            <person name="Lopez Roques C."/>
            <person name="Donnadieu C."/>
            <person name="Postlethwait J."/>
            <person name="Bobe J."/>
            <person name="Verreycken H."/>
            <person name="Guiguen Y."/>
        </authorList>
    </citation>
    <scope>NUCLEOTIDE SEQUENCE [LARGE SCALE GENOMIC DNA]</scope>
    <source>
        <strain evidence="24">Up_M1</strain>
        <tissue evidence="24">Testis</tissue>
    </source>
</reference>
<evidence type="ECO:0000256" key="11">
    <source>
        <dbReference type="ARBA" id="ARBA00022643"/>
    </source>
</evidence>
<evidence type="ECO:0000256" key="9">
    <source>
        <dbReference type="ARBA" id="ARBA00022628"/>
    </source>
</evidence>
<keyword evidence="11" id="KW-0288">FMN</keyword>
<keyword evidence="25" id="KW-1185">Reference proteome</keyword>
<evidence type="ECO:0000256" key="22">
    <source>
        <dbReference type="ARBA" id="ARBA00048537"/>
    </source>
</evidence>
<evidence type="ECO:0000256" key="12">
    <source>
        <dbReference type="ARBA" id="ARBA00022827"/>
    </source>
</evidence>
<keyword evidence="14" id="KW-0560">Oxidoreductase</keyword>
<evidence type="ECO:0000313" key="25">
    <source>
        <dbReference type="Proteomes" id="UP001557470"/>
    </source>
</evidence>
<keyword evidence="12" id="KW-0274">FAD</keyword>
<dbReference type="AlphaFoldDB" id="A0ABD0XQ97"/>
<comment type="similarity">
    <text evidence="4">Belongs to the MMACHC family.</text>
</comment>
<evidence type="ECO:0000256" key="23">
    <source>
        <dbReference type="ARBA" id="ARBA00049505"/>
    </source>
</evidence>
<evidence type="ECO:0000256" key="3">
    <source>
        <dbReference type="ARBA" id="ARBA00004496"/>
    </source>
</evidence>
<name>A0ABD0XQ97_UMBPY</name>
<organism evidence="24 25">
    <name type="scientific">Umbra pygmaea</name>
    <name type="common">Eastern mudminnow</name>
    <dbReference type="NCBI Taxonomy" id="75934"/>
    <lineage>
        <taxon>Eukaryota</taxon>
        <taxon>Metazoa</taxon>
        <taxon>Chordata</taxon>
        <taxon>Craniata</taxon>
        <taxon>Vertebrata</taxon>
        <taxon>Euteleostomi</taxon>
        <taxon>Actinopterygii</taxon>
        <taxon>Neopterygii</taxon>
        <taxon>Teleostei</taxon>
        <taxon>Protacanthopterygii</taxon>
        <taxon>Esociformes</taxon>
        <taxon>Umbridae</taxon>
        <taxon>Umbra</taxon>
    </lineage>
</organism>
<keyword evidence="13" id="KW-0521">NADP</keyword>
<evidence type="ECO:0000256" key="20">
    <source>
        <dbReference type="ARBA" id="ARBA00047294"/>
    </source>
</evidence>
<dbReference type="InterPro" id="IPR032037">
    <property type="entry name" value="MMACHC"/>
</dbReference>
<comment type="catalytic activity">
    <reaction evidence="21">
        <text>2 cob(II)alamin-[cyanocobalamin reductase] + 2 hydrogen cyanide + NADP(+) = 2 cyanocob(III)alamin + 2 apo-[cyanocobalamin reductase] + NADPH + H(+)</text>
        <dbReference type="Rhea" id="RHEA:16113"/>
        <dbReference type="Rhea" id="RHEA-COMP:14717"/>
        <dbReference type="Rhea" id="RHEA-COMP:14718"/>
        <dbReference type="ChEBI" id="CHEBI:15378"/>
        <dbReference type="ChEBI" id="CHEBI:16304"/>
        <dbReference type="ChEBI" id="CHEBI:17439"/>
        <dbReference type="ChEBI" id="CHEBI:18407"/>
        <dbReference type="ChEBI" id="CHEBI:57783"/>
        <dbReference type="ChEBI" id="CHEBI:58349"/>
        <dbReference type="ChEBI" id="CHEBI:83228"/>
        <dbReference type="EC" id="1.16.1.6"/>
    </reaction>
    <physiologicalReaction direction="right-to-left" evidence="21">
        <dbReference type="Rhea" id="RHEA:16115"/>
    </physiologicalReaction>
</comment>
<evidence type="ECO:0000256" key="16">
    <source>
        <dbReference type="ARBA" id="ARBA00031056"/>
    </source>
</evidence>
<dbReference type="EC" id="1.16.1.6" evidence="6"/>
<dbReference type="Pfam" id="PF16690">
    <property type="entry name" value="MMACHC"/>
    <property type="match status" value="1"/>
</dbReference>
<comment type="catalytic activity">
    <reaction evidence="22">
        <text>apo-[alkylcobalamin reductase] + adenosylcob(III)alamin + glutathione = S-adenosylglutathione + cob(I)alamin-[alkylcobalamin reductase] + H(+)</text>
        <dbReference type="Rhea" id="RHEA:63136"/>
        <dbReference type="Rhea" id="RHEA-COMP:14730"/>
        <dbReference type="Rhea" id="RHEA-COMP:14731"/>
        <dbReference type="ChEBI" id="CHEBI:15378"/>
        <dbReference type="ChEBI" id="CHEBI:18408"/>
        <dbReference type="ChEBI" id="CHEBI:57925"/>
        <dbReference type="ChEBI" id="CHEBI:60488"/>
        <dbReference type="ChEBI" id="CHEBI:83228"/>
        <dbReference type="ChEBI" id="CHEBI:146184"/>
        <dbReference type="EC" id="2.5.1.151"/>
    </reaction>
    <physiologicalReaction direction="left-to-right" evidence="22">
        <dbReference type="Rhea" id="RHEA:63137"/>
    </physiologicalReaction>
</comment>
<dbReference type="PANTHER" id="PTHR31457:SF2">
    <property type="entry name" value="CYANOCOBALAMIN REDUCTASE _ ALKYLCOBALAMIN DEALKYLASE"/>
    <property type="match status" value="1"/>
</dbReference>
<dbReference type="GO" id="GO:0005737">
    <property type="term" value="C:cytoplasm"/>
    <property type="evidence" value="ECO:0007669"/>
    <property type="project" value="UniProtKB-SubCell"/>
</dbReference>
<accession>A0ABD0XQ97</accession>
<evidence type="ECO:0000256" key="15">
    <source>
        <dbReference type="ARBA" id="ARBA00023285"/>
    </source>
</evidence>
<evidence type="ECO:0000256" key="7">
    <source>
        <dbReference type="ARBA" id="ARBA00014027"/>
    </source>
</evidence>
<protein>
    <recommendedName>
        <fullName evidence="7">Cyanocobalamin reductase / alkylcobalamin dealkylase</fullName>
        <ecNumber evidence="6">1.16.1.6</ecNumber>
        <ecNumber evidence="5">2.5.1.151</ecNumber>
    </recommendedName>
    <alternativeName>
        <fullName evidence="19">Alkylcobalamin:glutathione S-alkyltransferase</fullName>
    </alternativeName>
    <alternativeName>
        <fullName evidence="18">CblC</fullName>
    </alternativeName>
    <alternativeName>
        <fullName evidence="17">Cyanocobalamin reductase (cyanide-eliminating)</fullName>
    </alternativeName>
    <alternativeName>
        <fullName evidence="16">Methylmalonic aciduria and homocystinuria type C protein</fullName>
    </alternativeName>
</protein>
<evidence type="ECO:0000256" key="21">
    <source>
        <dbReference type="ARBA" id="ARBA00047958"/>
    </source>
</evidence>
<evidence type="ECO:0000256" key="2">
    <source>
        <dbReference type="ARBA" id="ARBA00001974"/>
    </source>
</evidence>
<dbReference type="GO" id="GO:0031419">
    <property type="term" value="F:cobalamin binding"/>
    <property type="evidence" value="ECO:0007669"/>
    <property type="project" value="UniProtKB-KW"/>
</dbReference>
<comment type="cofactor">
    <cofactor evidence="2">
        <name>FAD</name>
        <dbReference type="ChEBI" id="CHEBI:57692"/>
    </cofactor>
</comment>
<evidence type="ECO:0000256" key="4">
    <source>
        <dbReference type="ARBA" id="ARBA00007762"/>
    </source>
</evidence>
<dbReference type="EMBL" id="JAGEUA010000001">
    <property type="protein sequence ID" value="KAL1022527.1"/>
    <property type="molecule type" value="Genomic_DNA"/>
</dbReference>
<evidence type="ECO:0000256" key="14">
    <source>
        <dbReference type="ARBA" id="ARBA00023002"/>
    </source>
</evidence>
<dbReference type="PANTHER" id="PTHR31457">
    <property type="entry name" value="METHYLMALONIC ACIDURIA AND HOMOCYSTINURIA TYPE C PROTEIN"/>
    <property type="match status" value="1"/>
</dbReference>